<sequence>ASSLGVVDSVADFLRSQKCSEALTQLKIVNMQLFSGIEAEMEFVKYLLASATSLEEMAITPHAGSVTDGGNLILDELKRYPRASPFAEIVSSE</sequence>
<dbReference type="Proteomes" id="UP000015453">
    <property type="component" value="Unassembled WGS sequence"/>
</dbReference>
<gene>
    <name evidence="2" type="ORF">M569_12653</name>
</gene>
<dbReference type="Pfam" id="PF08387">
    <property type="entry name" value="FBD"/>
    <property type="match status" value="1"/>
</dbReference>
<dbReference type="EMBL" id="AUSU01006367">
    <property type="protein sequence ID" value="EPS62140.1"/>
    <property type="molecule type" value="Genomic_DNA"/>
</dbReference>
<name>S8C5P4_9LAMI</name>
<comment type="caution">
    <text evidence="2">The sequence shown here is derived from an EMBL/GenBank/DDBJ whole genome shotgun (WGS) entry which is preliminary data.</text>
</comment>
<evidence type="ECO:0000313" key="2">
    <source>
        <dbReference type="EMBL" id="EPS62140.1"/>
    </source>
</evidence>
<dbReference type="AlphaFoldDB" id="S8C5P4"/>
<dbReference type="SMART" id="SM00579">
    <property type="entry name" value="FBD"/>
    <property type="match status" value="1"/>
</dbReference>
<feature type="non-terminal residue" evidence="2">
    <location>
        <position position="1"/>
    </location>
</feature>
<evidence type="ECO:0000259" key="1">
    <source>
        <dbReference type="SMART" id="SM00579"/>
    </source>
</evidence>
<feature type="non-terminal residue" evidence="2">
    <location>
        <position position="93"/>
    </location>
</feature>
<organism evidence="2 3">
    <name type="scientific">Genlisea aurea</name>
    <dbReference type="NCBI Taxonomy" id="192259"/>
    <lineage>
        <taxon>Eukaryota</taxon>
        <taxon>Viridiplantae</taxon>
        <taxon>Streptophyta</taxon>
        <taxon>Embryophyta</taxon>
        <taxon>Tracheophyta</taxon>
        <taxon>Spermatophyta</taxon>
        <taxon>Magnoliopsida</taxon>
        <taxon>eudicotyledons</taxon>
        <taxon>Gunneridae</taxon>
        <taxon>Pentapetalae</taxon>
        <taxon>asterids</taxon>
        <taxon>lamiids</taxon>
        <taxon>Lamiales</taxon>
        <taxon>Lentibulariaceae</taxon>
        <taxon>Genlisea</taxon>
    </lineage>
</organism>
<feature type="domain" description="FBD" evidence="1">
    <location>
        <begin position="20"/>
        <end position="92"/>
    </location>
</feature>
<dbReference type="OrthoDB" id="1301291at2759"/>
<reference evidence="2 3" key="1">
    <citation type="journal article" date="2013" name="BMC Genomics">
        <title>The miniature genome of a carnivorous plant Genlisea aurea contains a low number of genes and short non-coding sequences.</title>
        <authorList>
            <person name="Leushkin E.V."/>
            <person name="Sutormin R.A."/>
            <person name="Nabieva E.R."/>
            <person name="Penin A.A."/>
            <person name="Kondrashov A.S."/>
            <person name="Logacheva M.D."/>
        </authorList>
    </citation>
    <scope>NUCLEOTIDE SEQUENCE [LARGE SCALE GENOMIC DNA]</scope>
</reference>
<proteinExistence type="predicted"/>
<protein>
    <recommendedName>
        <fullName evidence="1">FBD domain-containing protein</fullName>
    </recommendedName>
</protein>
<keyword evidence="3" id="KW-1185">Reference proteome</keyword>
<evidence type="ECO:0000313" key="3">
    <source>
        <dbReference type="Proteomes" id="UP000015453"/>
    </source>
</evidence>
<dbReference type="InterPro" id="IPR006566">
    <property type="entry name" value="FBD"/>
</dbReference>
<accession>S8C5P4</accession>